<organism evidence="10 11">
    <name type="scientific">Xenorhabdus nematophila (strain ATCC 19061 / DSM 3370 / CCUG 14189 / LMG 1036 / NCIMB 9965 / AN6)</name>
    <dbReference type="NCBI Taxonomy" id="406817"/>
    <lineage>
        <taxon>Bacteria</taxon>
        <taxon>Pseudomonadati</taxon>
        <taxon>Pseudomonadota</taxon>
        <taxon>Gammaproteobacteria</taxon>
        <taxon>Enterobacterales</taxon>
        <taxon>Morganellaceae</taxon>
        <taxon>Xenorhabdus</taxon>
    </lineage>
</organism>
<feature type="transmembrane region" description="Helical" evidence="8">
    <location>
        <begin position="190"/>
        <end position="210"/>
    </location>
</feature>
<dbReference type="PANTHER" id="PTHR32322:SF18">
    <property type="entry name" value="S-ADENOSYLMETHIONINE_S-ADENOSYLHOMOCYSTEINE TRANSPORTER"/>
    <property type="match status" value="1"/>
</dbReference>
<comment type="similarity">
    <text evidence="2">Belongs to the drug/metabolite transporter (DMT) superfamily. 10 TMS drug/metabolite exporter (DME) (TC 2.A.7.3) family.</text>
</comment>
<feature type="transmembrane region" description="Helical" evidence="8">
    <location>
        <begin position="255"/>
        <end position="274"/>
    </location>
</feature>
<evidence type="ECO:0000313" key="11">
    <source>
        <dbReference type="Proteomes" id="UP000008075"/>
    </source>
</evidence>
<evidence type="ECO:0000256" key="5">
    <source>
        <dbReference type="ARBA" id="ARBA00022989"/>
    </source>
</evidence>
<dbReference type="InterPro" id="IPR000620">
    <property type="entry name" value="EamA_dom"/>
</dbReference>
<evidence type="ECO:0000256" key="2">
    <source>
        <dbReference type="ARBA" id="ARBA00009853"/>
    </source>
</evidence>
<dbReference type="STRING" id="406817.XNC1_0905"/>
<evidence type="ECO:0000313" key="10">
    <source>
        <dbReference type="EMBL" id="CBJ88976.1"/>
    </source>
</evidence>
<feature type="transmembrane region" description="Helical" evidence="8">
    <location>
        <begin position="280"/>
        <end position="297"/>
    </location>
</feature>
<evidence type="ECO:0000256" key="1">
    <source>
        <dbReference type="ARBA" id="ARBA00004651"/>
    </source>
</evidence>
<evidence type="ECO:0000256" key="6">
    <source>
        <dbReference type="ARBA" id="ARBA00023136"/>
    </source>
</evidence>
<evidence type="ECO:0000259" key="9">
    <source>
        <dbReference type="Pfam" id="PF00892"/>
    </source>
</evidence>
<dbReference type="InterPro" id="IPR050638">
    <property type="entry name" value="AA-Vitamin_Transporters"/>
</dbReference>
<evidence type="ECO:0000256" key="7">
    <source>
        <dbReference type="ARBA" id="ARBA00040595"/>
    </source>
</evidence>
<dbReference type="EMBL" id="FN667742">
    <property type="protein sequence ID" value="CBJ88976.1"/>
    <property type="molecule type" value="Genomic_DNA"/>
</dbReference>
<keyword evidence="4 8" id="KW-0812">Transmembrane</keyword>
<dbReference type="Gene3D" id="1.10.3730.20">
    <property type="match status" value="2"/>
</dbReference>
<dbReference type="AlphaFoldDB" id="D3VL17"/>
<feature type="transmembrane region" description="Helical" evidence="8">
    <location>
        <begin position="127"/>
        <end position="146"/>
    </location>
</feature>
<dbReference type="GO" id="GO:0005886">
    <property type="term" value="C:plasma membrane"/>
    <property type="evidence" value="ECO:0007669"/>
    <property type="project" value="UniProtKB-SubCell"/>
</dbReference>
<feature type="transmembrane region" description="Helical" evidence="8">
    <location>
        <begin position="71"/>
        <end position="93"/>
    </location>
</feature>
<proteinExistence type="inferred from homology"/>
<evidence type="ECO:0000256" key="8">
    <source>
        <dbReference type="SAM" id="Phobius"/>
    </source>
</evidence>
<name>D3VL17_XENNA</name>
<keyword evidence="11" id="KW-1185">Reference proteome</keyword>
<sequence>MPTKSNDYMSYMKLTIVSIIWGGTFIAGRFISFDIGALLLASLRFIFAAVVLVLILFFSKKGFVKINKNQMMKIIFLGFFGIYVYNICFFYGLKYIDASRASLIVAINPVVIAIFSYFFFRERLPAISVGGIILCLLGAGFVIVSNNPLLLESGNGSMIGDISILGCVISWVIYSVFCKKTVNEIGALHTVAYSVLAGAIMLTVTVLVTGEMNQTALSLLSFSDLISLIYLGVVGSAIAYILYYDGIDKIGATRAGVFIALNPLTAVLGGMLFLGEKLTTTIFMGAVFIIAGIFIANKRGRDKNNPLKISDNKCNDTVGRK</sequence>
<dbReference type="SUPFAM" id="SSF103481">
    <property type="entry name" value="Multidrug resistance efflux transporter EmrE"/>
    <property type="match status" value="2"/>
</dbReference>
<gene>
    <name evidence="10" type="ordered locus">XNC1_0905</name>
</gene>
<comment type="subcellular location">
    <subcellularLocation>
        <location evidence="1">Cell membrane</location>
        <topology evidence="1">Multi-pass membrane protein</topology>
    </subcellularLocation>
</comment>
<dbReference type="HOGENOM" id="CLU_033863_4_2_6"/>
<accession>D3VL17</accession>
<reference evidence="10 11" key="1">
    <citation type="journal article" date="2011" name="PLoS ONE">
        <title>The entomopathogenic bacterial endosymbionts xenorhabdus and photorhabdus: convergent lifestyles from divergent genomes.</title>
        <authorList>
            <person name="Chaston J.M."/>
            <person name="Suen G."/>
            <person name="Tucker S.L."/>
            <person name="Andersen A.W."/>
            <person name="Bhasin A."/>
            <person name="Bode E."/>
            <person name="Bode H.B."/>
            <person name="Brachmann A.O."/>
            <person name="Cowles C.E."/>
            <person name="Cowles K.N."/>
            <person name="Darby C."/>
            <person name="de Leon L."/>
            <person name="Drace K."/>
            <person name="Du Z."/>
            <person name="Givaudan A."/>
            <person name="Herbert Tran E.E."/>
            <person name="Jewell K.A."/>
            <person name="Knack J.J."/>
            <person name="Krasomil-Osterfeld K.C."/>
            <person name="Kukor R."/>
            <person name="Lanois A."/>
            <person name="Latreille P."/>
            <person name="Leimgruber N.K."/>
            <person name="Lipke C.M."/>
            <person name="Liu R."/>
            <person name="Lu X."/>
            <person name="Martens E.C."/>
            <person name="Marri P.R."/>
            <person name="Medigue C."/>
            <person name="Menard M.L."/>
            <person name="Miller N.M."/>
            <person name="Morales-Soto N."/>
            <person name="Norton S."/>
            <person name="Ogier J.C."/>
            <person name="Orchard S.S."/>
            <person name="Park D."/>
            <person name="Park Y."/>
            <person name="Qurollo B.A."/>
            <person name="Sugar D.R."/>
            <person name="Richards G.R."/>
            <person name="Rouy Z."/>
            <person name="Slominski B."/>
            <person name="Slominski K."/>
            <person name="Snyder H."/>
            <person name="Tjaden B.C."/>
            <person name="van der Hoeven R."/>
            <person name="Welch R.D."/>
            <person name="Wheeler C."/>
            <person name="Xiang B."/>
            <person name="Barbazuk B."/>
            <person name="Gaudriault S."/>
            <person name="Goodner B."/>
            <person name="Slater S.C."/>
            <person name="Forst S."/>
            <person name="Goldman B.S."/>
            <person name="Goodrich-Blair H."/>
        </authorList>
    </citation>
    <scope>NUCLEOTIDE SEQUENCE [LARGE SCALE GENOMIC DNA]</scope>
    <source>
        <strain evidence="11">ATCC 19061 / DSM 3370 / CCUG 14189 / LMG 1036 / NCIMB 9965 / AN6</strain>
    </source>
</reference>
<feature type="transmembrane region" description="Helical" evidence="8">
    <location>
        <begin position="222"/>
        <end position="243"/>
    </location>
</feature>
<feature type="transmembrane region" description="Helical" evidence="8">
    <location>
        <begin position="99"/>
        <end position="120"/>
    </location>
</feature>
<dbReference type="RefSeq" id="WP_010845111.1">
    <property type="nucleotide sequence ID" value="NC_014228.1"/>
</dbReference>
<dbReference type="PANTHER" id="PTHR32322">
    <property type="entry name" value="INNER MEMBRANE TRANSPORTER"/>
    <property type="match status" value="1"/>
</dbReference>
<keyword evidence="5 8" id="KW-1133">Transmembrane helix</keyword>
<evidence type="ECO:0000256" key="4">
    <source>
        <dbReference type="ARBA" id="ARBA00022692"/>
    </source>
</evidence>
<keyword evidence="3" id="KW-1003">Cell membrane</keyword>
<dbReference type="KEGG" id="xne:XNC1_0905"/>
<dbReference type="eggNOG" id="COG0697">
    <property type="taxonomic scope" value="Bacteria"/>
</dbReference>
<dbReference type="Pfam" id="PF00892">
    <property type="entry name" value="EamA"/>
    <property type="match status" value="2"/>
</dbReference>
<feature type="domain" description="EamA" evidence="9">
    <location>
        <begin position="15"/>
        <end position="143"/>
    </location>
</feature>
<feature type="transmembrane region" description="Helical" evidence="8">
    <location>
        <begin position="37"/>
        <end position="59"/>
    </location>
</feature>
<protein>
    <recommendedName>
        <fullName evidence="7">Threonine/homoserine exporter RhtA</fullName>
    </recommendedName>
</protein>
<evidence type="ECO:0000256" key="3">
    <source>
        <dbReference type="ARBA" id="ARBA00022475"/>
    </source>
</evidence>
<feature type="transmembrane region" description="Helical" evidence="8">
    <location>
        <begin position="12"/>
        <end position="31"/>
    </location>
</feature>
<dbReference type="InterPro" id="IPR037185">
    <property type="entry name" value="EmrE-like"/>
</dbReference>
<dbReference type="Proteomes" id="UP000008075">
    <property type="component" value="Chromosome"/>
</dbReference>
<feature type="domain" description="EamA" evidence="9">
    <location>
        <begin position="158"/>
        <end position="296"/>
    </location>
</feature>
<feature type="transmembrane region" description="Helical" evidence="8">
    <location>
        <begin position="158"/>
        <end position="178"/>
    </location>
</feature>
<keyword evidence="6 8" id="KW-0472">Membrane</keyword>
<dbReference type="GeneID" id="24905015"/>